<accession>A0A0F5FVZ9</accession>
<dbReference type="Pfam" id="PF17928">
    <property type="entry name" value="TetR_C_22"/>
    <property type="match status" value="1"/>
</dbReference>
<dbReference type="InterPro" id="IPR001647">
    <property type="entry name" value="HTH_TetR"/>
</dbReference>
<feature type="compositionally biased region" description="Polar residues" evidence="3">
    <location>
        <begin position="1"/>
        <end position="17"/>
    </location>
</feature>
<dbReference type="PANTHER" id="PTHR30055:SF226">
    <property type="entry name" value="HTH-TYPE TRANSCRIPTIONAL REGULATOR PKSA"/>
    <property type="match status" value="1"/>
</dbReference>
<dbReference type="STRING" id="443610.VE25_05820"/>
<dbReference type="AlphaFoldDB" id="A0A0F5FVZ9"/>
<dbReference type="InterPro" id="IPR041674">
    <property type="entry name" value="TetR_C_22"/>
</dbReference>
<protein>
    <recommendedName>
        <fullName evidence="4">HTH tetR-type domain-containing protein</fullName>
    </recommendedName>
</protein>
<gene>
    <name evidence="5" type="ORF">VE25_05820</name>
</gene>
<evidence type="ECO:0000313" key="5">
    <source>
        <dbReference type="EMBL" id="KKB12745.1"/>
    </source>
</evidence>
<dbReference type="GO" id="GO:0003700">
    <property type="term" value="F:DNA-binding transcription factor activity"/>
    <property type="evidence" value="ECO:0007669"/>
    <property type="project" value="TreeGrafter"/>
</dbReference>
<keyword evidence="1 2" id="KW-0238">DNA-binding</keyword>
<dbReference type="Gene3D" id="1.10.357.10">
    <property type="entry name" value="Tetracycline Repressor, domain 2"/>
    <property type="match status" value="1"/>
</dbReference>
<organism evidence="5 6">
    <name type="scientific">Devosia geojensis</name>
    <dbReference type="NCBI Taxonomy" id="443610"/>
    <lineage>
        <taxon>Bacteria</taxon>
        <taxon>Pseudomonadati</taxon>
        <taxon>Pseudomonadota</taxon>
        <taxon>Alphaproteobacteria</taxon>
        <taxon>Hyphomicrobiales</taxon>
        <taxon>Devosiaceae</taxon>
        <taxon>Devosia</taxon>
    </lineage>
</organism>
<comment type="caution">
    <text evidence="5">The sequence shown here is derived from an EMBL/GenBank/DDBJ whole genome shotgun (WGS) entry which is preliminary data.</text>
</comment>
<dbReference type="PROSITE" id="PS50977">
    <property type="entry name" value="HTH_TETR_2"/>
    <property type="match status" value="1"/>
</dbReference>
<evidence type="ECO:0000313" key="6">
    <source>
        <dbReference type="Proteomes" id="UP000033632"/>
    </source>
</evidence>
<dbReference type="PRINTS" id="PR00455">
    <property type="entry name" value="HTHTETR"/>
</dbReference>
<dbReference type="Pfam" id="PF00440">
    <property type="entry name" value="TetR_N"/>
    <property type="match status" value="1"/>
</dbReference>
<keyword evidence="6" id="KW-1185">Reference proteome</keyword>
<dbReference type="EMBL" id="JZEX01000059">
    <property type="protein sequence ID" value="KKB12745.1"/>
    <property type="molecule type" value="Genomic_DNA"/>
</dbReference>
<name>A0A0F5FVZ9_9HYPH</name>
<evidence type="ECO:0000256" key="1">
    <source>
        <dbReference type="ARBA" id="ARBA00023125"/>
    </source>
</evidence>
<evidence type="ECO:0000259" key="4">
    <source>
        <dbReference type="PROSITE" id="PS50977"/>
    </source>
</evidence>
<feature type="DNA-binding region" description="H-T-H motif" evidence="2">
    <location>
        <begin position="53"/>
        <end position="72"/>
    </location>
</feature>
<dbReference type="InterPro" id="IPR050109">
    <property type="entry name" value="HTH-type_TetR-like_transc_reg"/>
</dbReference>
<dbReference type="GO" id="GO:0000976">
    <property type="term" value="F:transcription cis-regulatory region binding"/>
    <property type="evidence" value="ECO:0007669"/>
    <property type="project" value="TreeGrafter"/>
</dbReference>
<reference evidence="5 6" key="1">
    <citation type="submission" date="2015-03" db="EMBL/GenBank/DDBJ databases">
        <authorList>
            <person name="Hassan Y.I."/>
            <person name="Lepp D."/>
            <person name="Li X.-Z."/>
            <person name="Zhou T."/>
        </authorList>
    </citation>
    <scope>NUCLEOTIDE SEQUENCE [LARGE SCALE GENOMIC DNA]</scope>
    <source>
        <strain evidence="5 6">BD-c194</strain>
    </source>
</reference>
<dbReference type="InterPro" id="IPR009057">
    <property type="entry name" value="Homeodomain-like_sf"/>
</dbReference>
<dbReference type="Proteomes" id="UP000033632">
    <property type="component" value="Unassembled WGS sequence"/>
</dbReference>
<dbReference type="SUPFAM" id="SSF46689">
    <property type="entry name" value="Homeodomain-like"/>
    <property type="match status" value="1"/>
</dbReference>
<sequence length="219" mass="24126">MVVNRSSNVTTMTQAMPSQPRKLPSQQRSRERVERILAVAGDLIAERGSDAVKMSDIADGAGVSIGSLYQYFPDKGAVIRTLAERYNQIGRECVERIMVDVASLDGLAEALKVVVDEYYGMFQDYPATRDIWSATLADKALRDIDAEDTRAHAAFLEKVLRKVGVEGDGTELTSYALLVMYLLCATVRLAITLPDDEARRVLDGYKVMAARDLLAKFAA</sequence>
<proteinExistence type="predicted"/>
<feature type="region of interest" description="Disordered" evidence="3">
    <location>
        <begin position="1"/>
        <end position="29"/>
    </location>
</feature>
<feature type="domain" description="HTH tetR-type" evidence="4">
    <location>
        <begin position="30"/>
        <end position="90"/>
    </location>
</feature>
<dbReference type="PANTHER" id="PTHR30055">
    <property type="entry name" value="HTH-TYPE TRANSCRIPTIONAL REGULATOR RUTR"/>
    <property type="match status" value="1"/>
</dbReference>
<evidence type="ECO:0000256" key="2">
    <source>
        <dbReference type="PROSITE-ProRule" id="PRU00335"/>
    </source>
</evidence>
<evidence type="ECO:0000256" key="3">
    <source>
        <dbReference type="SAM" id="MobiDB-lite"/>
    </source>
</evidence>
<dbReference type="PATRIC" id="fig|443610.3.peg.3715"/>